<sequence>MSNASEDLKDLDGSASEDCLGELLDENVSDEDTSVNGNGYEGIGGDEEEDEAIKSELKRGLYGQKKSKDKTSRKRRRVSLEDDDDEDYKVSVDDDEDCLEDEEDSIVTKRNRVLGSLGSSCSQDDTSSDQRTDIDLIDGLDLNVAPSPPPFTRGVGSLASPRSNGTVNQGASLLAGAGAIHHMLSGHRSNAMASRTDGISAAHMSPSPLVPIIVRQGECLDLHEKHKQTKIIYKIKGLHGDEESDTDIPEAQGCVEDRESPLESSSASTSGRSGLFIEMVSSSLLHPNQSYAPLGTEDPGSSGSEVELLRFDVSYSIQHAQVKMVELAKTHAKASMPSFGDGKEGQPLIGEPFQRNN</sequence>
<evidence type="ECO:0000313" key="3">
    <source>
        <dbReference type="Proteomes" id="UP001346149"/>
    </source>
</evidence>
<proteinExistence type="predicted"/>
<evidence type="ECO:0000256" key="1">
    <source>
        <dbReference type="SAM" id="MobiDB-lite"/>
    </source>
</evidence>
<feature type="compositionally biased region" description="Basic residues" evidence="1">
    <location>
        <begin position="65"/>
        <end position="77"/>
    </location>
</feature>
<dbReference type="Proteomes" id="UP001346149">
    <property type="component" value="Unassembled WGS sequence"/>
</dbReference>
<feature type="region of interest" description="Disordered" evidence="1">
    <location>
        <begin position="1"/>
        <end position="104"/>
    </location>
</feature>
<name>A0AAN7KUG9_TRANT</name>
<dbReference type="AlphaFoldDB" id="A0AAN7KUG9"/>
<feature type="compositionally biased region" description="Acidic residues" evidence="1">
    <location>
        <begin position="81"/>
        <end position="104"/>
    </location>
</feature>
<feature type="compositionally biased region" description="Basic and acidic residues" evidence="1">
    <location>
        <begin position="1"/>
        <end position="12"/>
    </location>
</feature>
<feature type="region of interest" description="Disordered" evidence="1">
    <location>
        <begin position="336"/>
        <end position="357"/>
    </location>
</feature>
<reference evidence="2 3" key="1">
    <citation type="journal article" date="2023" name="Hortic Res">
        <title>Pangenome of water caltrop reveals structural variations and asymmetric subgenome divergence after allopolyploidization.</title>
        <authorList>
            <person name="Zhang X."/>
            <person name="Chen Y."/>
            <person name="Wang L."/>
            <person name="Yuan Y."/>
            <person name="Fang M."/>
            <person name="Shi L."/>
            <person name="Lu R."/>
            <person name="Comes H.P."/>
            <person name="Ma Y."/>
            <person name="Chen Y."/>
            <person name="Huang G."/>
            <person name="Zhou Y."/>
            <person name="Zheng Z."/>
            <person name="Qiu Y."/>
        </authorList>
    </citation>
    <scope>NUCLEOTIDE SEQUENCE [LARGE SCALE GENOMIC DNA]</scope>
    <source>
        <strain evidence="2">F231</strain>
    </source>
</reference>
<accession>A0AAN7KUG9</accession>
<keyword evidence="3" id="KW-1185">Reference proteome</keyword>
<organism evidence="2 3">
    <name type="scientific">Trapa natans</name>
    <name type="common">Water chestnut</name>
    <dbReference type="NCBI Taxonomy" id="22666"/>
    <lineage>
        <taxon>Eukaryota</taxon>
        <taxon>Viridiplantae</taxon>
        <taxon>Streptophyta</taxon>
        <taxon>Embryophyta</taxon>
        <taxon>Tracheophyta</taxon>
        <taxon>Spermatophyta</taxon>
        <taxon>Magnoliopsida</taxon>
        <taxon>eudicotyledons</taxon>
        <taxon>Gunneridae</taxon>
        <taxon>Pentapetalae</taxon>
        <taxon>rosids</taxon>
        <taxon>malvids</taxon>
        <taxon>Myrtales</taxon>
        <taxon>Lythraceae</taxon>
        <taxon>Trapa</taxon>
    </lineage>
</organism>
<comment type="caution">
    <text evidence="2">The sequence shown here is derived from an EMBL/GenBank/DDBJ whole genome shotgun (WGS) entry which is preliminary data.</text>
</comment>
<protein>
    <submittedName>
        <fullName evidence="2">Uncharacterized protein</fullName>
    </submittedName>
</protein>
<dbReference type="EMBL" id="JAXQNO010000021">
    <property type="protein sequence ID" value="KAK4769566.1"/>
    <property type="molecule type" value="Genomic_DNA"/>
</dbReference>
<feature type="compositionally biased region" description="Acidic residues" evidence="1">
    <location>
        <begin position="19"/>
        <end position="33"/>
    </location>
</feature>
<gene>
    <name evidence="2" type="ORF">SAY86_027716</name>
</gene>
<evidence type="ECO:0000313" key="2">
    <source>
        <dbReference type="EMBL" id="KAK4769566.1"/>
    </source>
</evidence>